<feature type="transmembrane region" description="Helical" evidence="4">
    <location>
        <begin position="176"/>
        <end position="196"/>
    </location>
</feature>
<dbReference type="OrthoDB" id="8947092at2759"/>
<dbReference type="InterPro" id="IPR051990">
    <property type="entry name" value="CCPG1/PBIP1"/>
</dbReference>
<feature type="compositionally biased region" description="Acidic residues" evidence="3">
    <location>
        <begin position="28"/>
        <end position="37"/>
    </location>
</feature>
<sequence>MAEHSNSQELENNSWVITGSEAPPIEDLGFEASEETQLEASSPENDLFVDTPDLEEDKSKSPETDNSLISRDDSSQVLSPEATLLPLLDEKETESQNPEEEHLPIVEEMVAIPQTGPLQEGPHTSSIGEEPAPLEADVEGLRRRKGHLDVRPVGPEQSHDQAKEDEESDGLSKTKWLLAILAVVGFGVLATLGVILDTEDGALDMLNVGLNGEEPYPASGGRDWSPSPDSAHDAKLRAGKEQLSLAEVAGDPKSLDAMGVLLDKLAKENQDIRLMQAELQAQKEELQALLQKSEGESLAASSLQQNLAAENSRLVEALHRETAALSAARGEIQLLQEKLHSPDQAGDVKSRQHPEEEPGSRRPSGKPEPQEKEVHRLRSLLASLRHGLARAIQKAPLEELKSLEQRLARELDLGVAEKGAPWKESPKPRQGKAKPWQRKHHGEERVRHQDRDPKAADERGPAHPKRHPTPPQTKPPKGGDPQRGHRKGRKPLEPRELWGTLAEHPFSVPHGCSGVAECAQQEGLAPVQKAPFLKLVQNYLAGLGWGEYSSQLLPVLEGFFGSDGVFAHDRITFVDFLDEVEDALEELAQHLGVSDEEVDDFEEVVLKQLGAAPGRRLTRGDGAKERNREGPLHKNRAHG</sequence>
<feature type="compositionally biased region" description="Basic and acidic residues" evidence="3">
    <location>
        <begin position="441"/>
        <end position="461"/>
    </location>
</feature>
<feature type="region of interest" description="Disordered" evidence="3">
    <location>
        <begin position="339"/>
        <end position="375"/>
    </location>
</feature>
<keyword evidence="4" id="KW-0812">Transmembrane</keyword>
<feature type="compositionally biased region" description="Polar residues" evidence="3">
    <location>
        <begin position="1"/>
        <end position="17"/>
    </location>
</feature>
<feature type="region of interest" description="Disordered" evidence="3">
    <location>
        <begin position="418"/>
        <end position="491"/>
    </location>
</feature>
<accession>A0A9F2RAF1</accession>
<evidence type="ECO:0000256" key="2">
    <source>
        <dbReference type="SAM" id="Coils"/>
    </source>
</evidence>
<protein>
    <submittedName>
        <fullName evidence="6">Pre-B-cell leukemia transcription factor-interacting protein 1</fullName>
    </submittedName>
</protein>
<evidence type="ECO:0000256" key="4">
    <source>
        <dbReference type="SAM" id="Phobius"/>
    </source>
</evidence>
<dbReference type="RefSeq" id="XP_007440805.1">
    <property type="nucleotide sequence ID" value="XM_007440743.3"/>
</dbReference>
<keyword evidence="4" id="KW-0472">Membrane</keyword>
<dbReference type="GO" id="GO:0016020">
    <property type="term" value="C:membrane"/>
    <property type="evidence" value="ECO:0007669"/>
    <property type="project" value="TreeGrafter"/>
</dbReference>
<evidence type="ECO:0000313" key="6">
    <source>
        <dbReference type="RefSeq" id="XP_007440805.1"/>
    </source>
</evidence>
<dbReference type="CTD" id="57326"/>
<keyword evidence="4" id="KW-1133">Transmembrane helix</keyword>
<dbReference type="PANTHER" id="PTHR28638:SF1">
    <property type="entry name" value="PRE-B-CELL LEUKEMIA TRANSCRIPTION FACTOR-INTERACTING PROTEIN 1"/>
    <property type="match status" value="1"/>
</dbReference>
<dbReference type="Proteomes" id="UP000695026">
    <property type="component" value="Unplaced"/>
</dbReference>
<dbReference type="OMA" id="GCARQEG"/>
<keyword evidence="5" id="KW-1185">Reference proteome</keyword>
<feature type="coiled-coil region" evidence="2">
    <location>
        <begin position="262"/>
        <end position="338"/>
    </location>
</feature>
<feature type="compositionally biased region" description="Basic and acidic residues" evidence="3">
    <location>
        <begin position="618"/>
        <end position="632"/>
    </location>
</feature>
<feature type="compositionally biased region" description="Basic and acidic residues" evidence="3">
    <location>
        <begin position="88"/>
        <end position="103"/>
    </location>
</feature>
<feature type="compositionally biased region" description="Basic residues" evidence="3">
    <location>
        <begin position="429"/>
        <end position="440"/>
    </location>
</feature>
<evidence type="ECO:0000256" key="3">
    <source>
        <dbReference type="SAM" id="MobiDB-lite"/>
    </source>
</evidence>
<proteinExistence type="predicted"/>
<feature type="region of interest" description="Disordered" evidence="3">
    <location>
        <begin position="614"/>
        <end position="639"/>
    </location>
</feature>
<dbReference type="GeneID" id="103062102"/>
<gene>
    <name evidence="6" type="primary">PBXIP1</name>
</gene>
<dbReference type="KEGG" id="pbi:103062102"/>
<organism evidence="5 6">
    <name type="scientific">Python bivittatus</name>
    <name type="common">Burmese python</name>
    <name type="synonym">Python molurus bivittatus</name>
    <dbReference type="NCBI Taxonomy" id="176946"/>
    <lineage>
        <taxon>Eukaryota</taxon>
        <taxon>Metazoa</taxon>
        <taxon>Chordata</taxon>
        <taxon>Craniata</taxon>
        <taxon>Vertebrata</taxon>
        <taxon>Euteleostomi</taxon>
        <taxon>Lepidosauria</taxon>
        <taxon>Squamata</taxon>
        <taxon>Bifurcata</taxon>
        <taxon>Unidentata</taxon>
        <taxon>Episquamata</taxon>
        <taxon>Toxicofera</taxon>
        <taxon>Serpentes</taxon>
        <taxon>Henophidia</taxon>
        <taxon>Pythonidae</taxon>
        <taxon>Python</taxon>
    </lineage>
</organism>
<name>A0A9F2RAF1_PYTBI</name>
<dbReference type="PANTHER" id="PTHR28638">
    <property type="entry name" value="CELL CYCLE PROGRESSION PROTEIN 1"/>
    <property type="match status" value="1"/>
</dbReference>
<feature type="compositionally biased region" description="Basic and acidic residues" evidence="3">
    <location>
        <begin position="339"/>
        <end position="360"/>
    </location>
</feature>
<reference evidence="6" key="1">
    <citation type="submission" date="2025-08" db="UniProtKB">
        <authorList>
            <consortium name="RefSeq"/>
        </authorList>
    </citation>
    <scope>IDENTIFICATION</scope>
    <source>
        <tissue evidence="6">Liver</tissue>
    </source>
</reference>
<feature type="region of interest" description="Disordered" evidence="3">
    <location>
        <begin position="1"/>
        <end position="103"/>
    </location>
</feature>
<keyword evidence="1 2" id="KW-0175">Coiled coil</keyword>
<evidence type="ECO:0000313" key="5">
    <source>
        <dbReference type="Proteomes" id="UP000695026"/>
    </source>
</evidence>
<evidence type="ECO:0000256" key="1">
    <source>
        <dbReference type="ARBA" id="ARBA00023054"/>
    </source>
</evidence>
<dbReference type="AlphaFoldDB" id="A0A9F2RAF1"/>
<feature type="region of interest" description="Disordered" evidence="3">
    <location>
        <begin position="115"/>
        <end position="169"/>
    </location>
</feature>